<name>A0ABR4AZF2_9LECA</name>
<dbReference type="PANTHER" id="PTHR23502:SF157">
    <property type="entry name" value="MAJOR FACILITATOR SUPERFAMILY (MFS) PROFILE DOMAIN-CONTAINING PROTEIN-RELATED"/>
    <property type="match status" value="1"/>
</dbReference>
<evidence type="ECO:0000313" key="7">
    <source>
        <dbReference type="Proteomes" id="UP001590951"/>
    </source>
</evidence>
<proteinExistence type="predicted"/>
<comment type="subcellular location">
    <subcellularLocation>
        <location evidence="1">Membrane</location>
        <topology evidence="1">Multi-pass membrane protein</topology>
    </subcellularLocation>
</comment>
<keyword evidence="4 5" id="KW-0472">Membrane</keyword>
<dbReference type="Gene3D" id="1.20.1250.20">
    <property type="entry name" value="MFS general substrate transporter like domains"/>
    <property type="match status" value="1"/>
</dbReference>
<feature type="transmembrane region" description="Helical" evidence="5">
    <location>
        <begin position="199"/>
        <end position="221"/>
    </location>
</feature>
<evidence type="ECO:0000256" key="5">
    <source>
        <dbReference type="SAM" id="Phobius"/>
    </source>
</evidence>
<feature type="transmembrane region" description="Helical" evidence="5">
    <location>
        <begin position="166"/>
        <end position="187"/>
    </location>
</feature>
<sequence>MSPSQRSRPSLLLELEVTKLRRTMPFSIFKSLNPDHTPDYKTLIHCTLIRPLRLLFTEPIIILVAIMGSVSCTAWYLFADALLITLKGYGWSETQASLLSIPVSIGCLCGFFSRIYDRRKQALRRRQRKTSNPECLLFGLAIAAPALTVGLWWFTRTVPPTSLAHFIVPMLALVLMGFALNGFTYALTGYLAESYTMYAASGFAGLLLARPSICAAVLPFAHDMYASLGPNHATSILAAVATNFCIAPWLFLRYDKRIREKSVFAKHSLETYRQHQVENDVSDSGEEVLAVIAGDFWGNYCHDAFELERCCGGDCKEEVKGMPRIGVPLNFSSLSDEMGPYMVHPAYDRVVRRRNNDATC</sequence>
<protein>
    <submittedName>
        <fullName evidence="6">Uncharacterized protein</fullName>
    </submittedName>
</protein>
<dbReference type="PANTHER" id="PTHR23502">
    <property type="entry name" value="MAJOR FACILITATOR SUPERFAMILY"/>
    <property type="match status" value="1"/>
</dbReference>
<evidence type="ECO:0000256" key="2">
    <source>
        <dbReference type="ARBA" id="ARBA00022692"/>
    </source>
</evidence>
<gene>
    <name evidence="6" type="ORF">ABVK25_008623</name>
</gene>
<dbReference type="EMBL" id="JBHFEH010000039">
    <property type="protein sequence ID" value="KAL2051029.1"/>
    <property type="molecule type" value="Genomic_DNA"/>
</dbReference>
<reference evidence="6 7" key="1">
    <citation type="submission" date="2024-09" db="EMBL/GenBank/DDBJ databases">
        <title>Rethinking Asexuality: The Enigmatic Case of Functional Sexual Genes in Lepraria (Stereocaulaceae).</title>
        <authorList>
            <person name="Doellman M."/>
            <person name="Sun Y."/>
            <person name="Barcenas-Pena A."/>
            <person name="Lumbsch H.T."/>
            <person name="Grewe F."/>
        </authorList>
    </citation>
    <scope>NUCLEOTIDE SEQUENCE [LARGE SCALE GENOMIC DNA]</scope>
    <source>
        <strain evidence="6 7">Grewe 0041</strain>
    </source>
</reference>
<evidence type="ECO:0000313" key="6">
    <source>
        <dbReference type="EMBL" id="KAL2051029.1"/>
    </source>
</evidence>
<keyword evidence="2 5" id="KW-0812">Transmembrane</keyword>
<feature type="transmembrane region" description="Helical" evidence="5">
    <location>
        <begin position="98"/>
        <end position="116"/>
    </location>
</feature>
<dbReference type="InterPro" id="IPR036259">
    <property type="entry name" value="MFS_trans_sf"/>
</dbReference>
<evidence type="ECO:0000256" key="4">
    <source>
        <dbReference type="ARBA" id="ARBA00023136"/>
    </source>
</evidence>
<keyword evidence="3 5" id="KW-1133">Transmembrane helix</keyword>
<dbReference type="Proteomes" id="UP001590951">
    <property type="component" value="Unassembled WGS sequence"/>
</dbReference>
<organism evidence="6 7">
    <name type="scientific">Lepraria finkii</name>
    <dbReference type="NCBI Taxonomy" id="1340010"/>
    <lineage>
        <taxon>Eukaryota</taxon>
        <taxon>Fungi</taxon>
        <taxon>Dikarya</taxon>
        <taxon>Ascomycota</taxon>
        <taxon>Pezizomycotina</taxon>
        <taxon>Lecanoromycetes</taxon>
        <taxon>OSLEUM clade</taxon>
        <taxon>Lecanoromycetidae</taxon>
        <taxon>Lecanorales</taxon>
        <taxon>Lecanorineae</taxon>
        <taxon>Stereocaulaceae</taxon>
        <taxon>Lepraria</taxon>
    </lineage>
</organism>
<feature type="transmembrane region" description="Helical" evidence="5">
    <location>
        <begin position="136"/>
        <end position="154"/>
    </location>
</feature>
<comment type="caution">
    <text evidence="6">The sequence shown here is derived from an EMBL/GenBank/DDBJ whole genome shotgun (WGS) entry which is preliminary data.</text>
</comment>
<keyword evidence="7" id="KW-1185">Reference proteome</keyword>
<accession>A0ABR4AZF2</accession>
<dbReference type="SUPFAM" id="SSF103473">
    <property type="entry name" value="MFS general substrate transporter"/>
    <property type="match status" value="1"/>
</dbReference>
<feature type="transmembrane region" description="Helical" evidence="5">
    <location>
        <begin position="60"/>
        <end position="78"/>
    </location>
</feature>
<feature type="transmembrane region" description="Helical" evidence="5">
    <location>
        <begin position="233"/>
        <end position="252"/>
    </location>
</feature>
<evidence type="ECO:0000256" key="1">
    <source>
        <dbReference type="ARBA" id="ARBA00004141"/>
    </source>
</evidence>
<evidence type="ECO:0000256" key="3">
    <source>
        <dbReference type="ARBA" id="ARBA00022989"/>
    </source>
</evidence>